<protein>
    <recommendedName>
        <fullName evidence="1">DUF1989 domain-containing protein</fullName>
    </recommendedName>
</protein>
<dbReference type="AlphaFoldDB" id="X1U5N9"/>
<dbReference type="PANTHER" id="PTHR31527">
    <property type="entry name" value="RE64534P"/>
    <property type="match status" value="1"/>
</dbReference>
<dbReference type="PANTHER" id="PTHR31527:SF0">
    <property type="entry name" value="RE64534P"/>
    <property type="match status" value="1"/>
</dbReference>
<dbReference type="EMBL" id="BARW01019423">
    <property type="protein sequence ID" value="GAI95145.1"/>
    <property type="molecule type" value="Genomic_DNA"/>
</dbReference>
<dbReference type="Pfam" id="PF09347">
    <property type="entry name" value="DUF1989"/>
    <property type="match status" value="1"/>
</dbReference>
<comment type="caution">
    <text evidence="2">The sequence shown here is derived from an EMBL/GenBank/DDBJ whole genome shotgun (WGS) entry which is preliminary data.</text>
</comment>
<evidence type="ECO:0000259" key="1">
    <source>
        <dbReference type="Pfam" id="PF09347"/>
    </source>
</evidence>
<gene>
    <name evidence="2" type="ORF">S12H4_33024</name>
</gene>
<name>X1U5N9_9ZZZZ</name>
<accession>X1U5N9</accession>
<sequence>MSKVEQFNIVTEDVIPPKGNYARIVYRGQVLRITDLEGQQVADFLCFNRDDLEDKLSVENTLLINGTIYITKGHHLYSSKCRRMFTITEDTCGRHDLICGSCSEYTNAFRYGIRGTPNCRTNFAEALAPYGITPNITPYSFNIFMNVPVKPDGSIAIEQPVSKPGDFIEFRAEMDCIIAISNCPQERNPCNAYRPTKLGVMVCEPKPVALQDLED</sequence>
<organism evidence="2">
    <name type="scientific">marine sediment metagenome</name>
    <dbReference type="NCBI Taxonomy" id="412755"/>
    <lineage>
        <taxon>unclassified sequences</taxon>
        <taxon>metagenomes</taxon>
        <taxon>ecological metagenomes</taxon>
    </lineage>
</organism>
<evidence type="ECO:0000313" key="2">
    <source>
        <dbReference type="EMBL" id="GAI95145.1"/>
    </source>
</evidence>
<reference evidence="2" key="1">
    <citation type="journal article" date="2014" name="Front. Microbiol.">
        <title>High frequency of phylogenetically diverse reductive dehalogenase-homologous genes in deep subseafloor sedimentary metagenomes.</title>
        <authorList>
            <person name="Kawai M."/>
            <person name="Futagami T."/>
            <person name="Toyoda A."/>
            <person name="Takaki Y."/>
            <person name="Nishi S."/>
            <person name="Hori S."/>
            <person name="Arai W."/>
            <person name="Tsubouchi T."/>
            <person name="Morono Y."/>
            <person name="Uchiyama I."/>
            <person name="Ito T."/>
            <person name="Fujiyama A."/>
            <person name="Inagaki F."/>
            <person name="Takami H."/>
        </authorList>
    </citation>
    <scope>NUCLEOTIDE SEQUENCE</scope>
    <source>
        <strain evidence="2">Expedition CK06-06</strain>
    </source>
</reference>
<proteinExistence type="predicted"/>
<dbReference type="InterPro" id="IPR018959">
    <property type="entry name" value="DUF1989"/>
</dbReference>
<feature type="domain" description="DUF1989" evidence="1">
    <location>
        <begin position="14"/>
        <end position="177"/>
    </location>
</feature>